<feature type="transmembrane region" description="Helical" evidence="5">
    <location>
        <begin position="113"/>
        <end position="133"/>
    </location>
</feature>
<feature type="transmembrane region" description="Helical" evidence="5">
    <location>
        <begin position="81"/>
        <end position="101"/>
    </location>
</feature>
<feature type="signal peptide" evidence="6">
    <location>
        <begin position="1"/>
        <end position="17"/>
    </location>
</feature>
<name>A0A166VRQ9_9AGAM</name>
<proteinExistence type="predicted"/>
<feature type="transmembrane region" description="Helical" evidence="5">
    <location>
        <begin position="277"/>
        <end position="296"/>
    </location>
</feature>
<evidence type="ECO:0000256" key="1">
    <source>
        <dbReference type="ARBA" id="ARBA00004141"/>
    </source>
</evidence>
<feature type="transmembrane region" description="Helical" evidence="5">
    <location>
        <begin position="191"/>
        <end position="211"/>
    </location>
</feature>
<reference evidence="7 8" key="1">
    <citation type="journal article" date="2016" name="Mol. Biol. Evol.">
        <title>Comparative Genomics of Early-Diverging Mushroom-Forming Fungi Provides Insights into the Origins of Lignocellulose Decay Capabilities.</title>
        <authorList>
            <person name="Nagy L.G."/>
            <person name="Riley R."/>
            <person name="Tritt A."/>
            <person name="Adam C."/>
            <person name="Daum C."/>
            <person name="Floudas D."/>
            <person name="Sun H."/>
            <person name="Yadav J.S."/>
            <person name="Pangilinan J."/>
            <person name="Larsson K.H."/>
            <person name="Matsuura K."/>
            <person name="Barry K."/>
            <person name="Labutti K."/>
            <person name="Kuo R."/>
            <person name="Ohm R.A."/>
            <person name="Bhattacharya S.S."/>
            <person name="Shirouzu T."/>
            <person name="Yoshinaga Y."/>
            <person name="Martin F.M."/>
            <person name="Grigoriev I.V."/>
            <person name="Hibbett D.S."/>
        </authorList>
    </citation>
    <scope>NUCLEOTIDE SEQUENCE [LARGE SCALE GENOMIC DNA]</scope>
    <source>
        <strain evidence="7 8">CBS 109695</strain>
    </source>
</reference>
<comment type="subcellular location">
    <subcellularLocation>
        <location evidence="1">Membrane</location>
        <topology evidence="1">Multi-pass membrane protein</topology>
    </subcellularLocation>
</comment>
<organism evidence="7 8">
    <name type="scientific">Athelia psychrophila</name>
    <dbReference type="NCBI Taxonomy" id="1759441"/>
    <lineage>
        <taxon>Eukaryota</taxon>
        <taxon>Fungi</taxon>
        <taxon>Dikarya</taxon>
        <taxon>Basidiomycota</taxon>
        <taxon>Agaricomycotina</taxon>
        <taxon>Agaricomycetes</taxon>
        <taxon>Agaricomycetidae</taxon>
        <taxon>Atheliales</taxon>
        <taxon>Atheliaceae</taxon>
        <taxon>Athelia</taxon>
    </lineage>
</organism>
<dbReference type="EMBL" id="KV417484">
    <property type="protein sequence ID" value="KZP32996.1"/>
    <property type="molecule type" value="Genomic_DNA"/>
</dbReference>
<keyword evidence="8" id="KW-1185">Reference proteome</keyword>
<sequence>MLALLSSLAVAAASAAASPLAGRAQSPDIPRPADPFADPKDDPYNPLKYIANDVLTAIAFTLVVLVAFIQTWFTWKWKTRFMLSMVIGEYTFALGLAMRFGLHTNPEGKGLYIVEYLFVVLSPCAFIASNYVLLGRLARYLHTPHHLLVPARRITLLFLSSDITTFLIQAAGGSLTISANNPKQNLAGSHIFLAGLVLQLVSFASFTAVYLRWLHRVRRHSPQAWARDAGLSWWRDWRALAGALVLSCAGILIRSVYRTVELSQGFEGRLATVEAFFYALDTLPLFLAVSVYVPFWPGRFIPSGVSALAKDGAAGDGVVGDGVVGSGAPAVEGAGASVEGSVEKQD</sequence>
<keyword evidence="2 5" id="KW-0812">Transmembrane</keyword>
<dbReference type="GO" id="GO:0016020">
    <property type="term" value="C:membrane"/>
    <property type="evidence" value="ECO:0007669"/>
    <property type="project" value="UniProtKB-SubCell"/>
</dbReference>
<feature type="chain" id="PRO_5007881332" evidence="6">
    <location>
        <begin position="18"/>
        <end position="346"/>
    </location>
</feature>
<dbReference type="PANTHER" id="PTHR31465">
    <property type="entry name" value="PROTEIN RTA1-RELATED"/>
    <property type="match status" value="1"/>
</dbReference>
<protein>
    <submittedName>
        <fullName evidence="7">RTA1-domain-containing protein</fullName>
    </submittedName>
</protein>
<evidence type="ECO:0000256" key="6">
    <source>
        <dbReference type="SAM" id="SignalP"/>
    </source>
</evidence>
<evidence type="ECO:0000256" key="2">
    <source>
        <dbReference type="ARBA" id="ARBA00022692"/>
    </source>
</evidence>
<evidence type="ECO:0000256" key="5">
    <source>
        <dbReference type="SAM" id="Phobius"/>
    </source>
</evidence>
<keyword evidence="4 5" id="KW-0472">Membrane</keyword>
<dbReference type="Proteomes" id="UP000076532">
    <property type="component" value="Unassembled WGS sequence"/>
</dbReference>
<dbReference type="STRING" id="436010.A0A166VRQ9"/>
<dbReference type="InterPro" id="IPR007568">
    <property type="entry name" value="RTA1"/>
</dbReference>
<dbReference type="PANTHER" id="PTHR31465:SF1">
    <property type="entry name" value="PROTEIN RTA1-RELATED"/>
    <property type="match status" value="1"/>
</dbReference>
<evidence type="ECO:0000256" key="4">
    <source>
        <dbReference type="ARBA" id="ARBA00023136"/>
    </source>
</evidence>
<dbReference type="Pfam" id="PF04479">
    <property type="entry name" value="RTA1"/>
    <property type="match status" value="1"/>
</dbReference>
<gene>
    <name evidence="7" type="ORF">FIBSPDRAFT_722107</name>
</gene>
<accession>A0A166VRQ9</accession>
<dbReference type="AlphaFoldDB" id="A0A166VRQ9"/>
<evidence type="ECO:0000313" key="8">
    <source>
        <dbReference type="Proteomes" id="UP000076532"/>
    </source>
</evidence>
<keyword evidence="6" id="KW-0732">Signal</keyword>
<feature type="transmembrane region" description="Helical" evidence="5">
    <location>
        <begin position="49"/>
        <end position="69"/>
    </location>
</feature>
<evidence type="ECO:0000313" key="7">
    <source>
        <dbReference type="EMBL" id="KZP32996.1"/>
    </source>
</evidence>
<keyword evidence="3 5" id="KW-1133">Transmembrane helix</keyword>
<dbReference type="OrthoDB" id="3358017at2759"/>
<evidence type="ECO:0000256" key="3">
    <source>
        <dbReference type="ARBA" id="ARBA00022989"/>
    </source>
</evidence>
<feature type="transmembrane region" description="Helical" evidence="5">
    <location>
        <begin position="154"/>
        <end position="179"/>
    </location>
</feature>